<dbReference type="InterPro" id="IPR011990">
    <property type="entry name" value="TPR-like_helical_dom_sf"/>
</dbReference>
<dbReference type="Pfam" id="PF23914">
    <property type="entry name" value="TPR_CcmH_CycH"/>
    <property type="match status" value="1"/>
</dbReference>
<sequence length="545" mass="61558">MLLFIRISADIFFILWVDGPSTSASTTESASPSISTSQESLSNETDESALFPEDITALNETERKLLANRAKQHGNTYYARGDLKDAIRLYTQAIALHADPMFYSNRAACYLRTKQWLEVIADTSAALELAPRYVKAISRRAQAFEAMGMWNEALKDWTSLAVLEGFKVQSTLEASDRVIHQLAEARATELTQSRAKKLPSGAFVTAYMQAFHAHSPEALAIHLSLVPKTEGDAVLRRVLQLLKDTKWLEAFGLLDEALAKPLSPTQNNVAMILQGTREFLMGDPRAAISFFTKVLAKDKSNTEAMIKLGSCYMELGDSEEAINRFNMAEAANKHNPDIYYHRAQVRFLLEDLDKALTDYQRAIELNPDFLFSYIQMAVTLYKSKKHDEAEALFKKTLDQFPDRFETWNYYGEILMDQQRLDEAEAAFKRSLELDTEKRSPLALINQAILASQVRKDLAAAEALCQEALQRDAECEVAYNQLAQVYLQQQRFPEAIRCYDQVIDIVRNPVELLGMISCREAAAVQYYVMEKFPEDMRKLQASIGGA</sequence>
<feature type="region of interest" description="Disordered" evidence="11">
    <location>
        <begin position="23"/>
        <end position="48"/>
    </location>
</feature>
<evidence type="ECO:0000256" key="12">
    <source>
        <dbReference type="SAM" id="SignalP"/>
    </source>
</evidence>
<dbReference type="InterPro" id="IPR019734">
    <property type="entry name" value="TPR_rpt"/>
</dbReference>
<evidence type="ECO:0000256" key="10">
    <source>
        <dbReference type="PROSITE-ProRule" id="PRU00339"/>
    </source>
</evidence>
<dbReference type="OrthoDB" id="2942533at2759"/>
<keyword evidence="15" id="KW-1185">Reference proteome</keyword>
<comment type="similarity">
    <text evidence="9">Belongs to the Tom70 family.</text>
</comment>
<comment type="subcellular location">
    <subcellularLocation>
        <location evidence="1">Mitochondrion outer membrane</location>
        <topology evidence="1">Single-pass membrane protein</topology>
    </subcellularLocation>
</comment>
<feature type="domain" description="Cytochrome c-type biogenesis protein H TPR" evidence="13">
    <location>
        <begin position="395"/>
        <end position="505"/>
    </location>
</feature>
<feature type="signal peptide" evidence="12">
    <location>
        <begin position="1"/>
        <end position="24"/>
    </location>
</feature>
<evidence type="ECO:0000256" key="3">
    <source>
        <dbReference type="ARBA" id="ARBA00022737"/>
    </source>
</evidence>
<evidence type="ECO:0000256" key="7">
    <source>
        <dbReference type="ARBA" id="ARBA00023128"/>
    </source>
</evidence>
<evidence type="ECO:0000256" key="6">
    <source>
        <dbReference type="ARBA" id="ARBA00022989"/>
    </source>
</evidence>
<dbReference type="STRING" id="1555241.A0A4P9WZS6"/>
<dbReference type="PROSITE" id="PS50293">
    <property type="entry name" value="TPR_REGION"/>
    <property type="match status" value="1"/>
</dbReference>
<keyword evidence="3" id="KW-0677">Repeat</keyword>
<gene>
    <name evidence="14" type="ORF">CXG81DRAFT_15008</name>
</gene>
<keyword evidence="2" id="KW-0812">Transmembrane</keyword>
<keyword evidence="7" id="KW-0496">Mitochondrion</keyword>
<dbReference type="Pfam" id="PF14559">
    <property type="entry name" value="TPR_19"/>
    <property type="match status" value="1"/>
</dbReference>
<dbReference type="AlphaFoldDB" id="A0A4P9WZS6"/>
<evidence type="ECO:0000256" key="5">
    <source>
        <dbReference type="ARBA" id="ARBA00022803"/>
    </source>
</evidence>
<feature type="repeat" description="TPR" evidence="10">
    <location>
        <begin position="336"/>
        <end position="369"/>
    </location>
</feature>
<dbReference type="Gene3D" id="1.25.40.10">
    <property type="entry name" value="Tetratricopeptide repeat domain"/>
    <property type="match status" value="2"/>
</dbReference>
<feature type="repeat" description="TPR" evidence="10">
    <location>
        <begin position="302"/>
        <end position="335"/>
    </location>
</feature>
<dbReference type="GO" id="GO:0005741">
    <property type="term" value="C:mitochondrial outer membrane"/>
    <property type="evidence" value="ECO:0007669"/>
    <property type="project" value="UniProtKB-SubCell"/>
</dbReference>
<evidence type="ECO:0000256" key="1">
    <source>
        <dbReference type="ARBA" id="ARBA00004572"/>
    </source>
</evidence>
<accession>A0A4P9WZS6</accession>
<evidence type="ECO:0000259" key="13">
    <source>
        <dbReference type="Pfam" id="PF23914"/>
    </source>
</evidence>
<dbReference type="PANTHER" id="PTHR46208">
    <property type="entry name" value="MITOCHONDRIAL IMPORT RECEPTOR SUBUNIT TOM70"/>
    <property type="match status" value="1"/>
</dbReference>
<feature type="chain" id="PRO_5021022640" description="Cytochrome c-type biogenesis protein H TPR domain-containing protein" evidence="12">
    <location>
        <begin position="25"/>
        <end position="545"/>
    </location>
</feature>
<dbReference type="PROSITE" id="PS50005">
    <property type="entry name" value="TPR"/>
    <property type="match status" value="5"/>
</dbReference>
<name>A0A4P9WZS6_9FUNG</name>
<organism evidence="14 15">
    <name type="scientific">Caulochytrium protostelioides</name>
    <dbReference type="NCBI Taxonomy" id="1555241"/>
    <lineage>
        <taxon>Eukaryota</taxon>
        <taxon>Fungi</taxon>
        <taxon>Fungi incertae sedis</taxon>
        <taxon>Chytridiomycota</taxon>
        <taxon>Chytridiomycota incertae sedis</taxon>
        <taxon>Chytridiomycetes</taxon>
        <taxon>Caulochytriales</taxon>
        <taxon>Caulochytriaceae</taxon>
        <taxon>Caulochytrium</taxon>
    </lineage>
</organism>
<feature type="repeat" description="TPR" evidence="10">
    <location>
        <begin position="67"/>
        <end position="100"/>
    </location>
</feature>
<dbReference type="PANTHER" id="PTHR46208:SF1">
    <property type="entry name" value="MITOCHONDRIAL IMPORT RECEPTOR SUBUNIT TOM70"/>
    <property type="match status" value="1"/>
</dbReference>
<protein>
    <recommendedName>
        <fullName evidence="13">Cytochrome c-type biogenesis protein H TPR domain-containing protein</fullName>
    </recommendedName>
</protein>
<dbReference type="InterPro" id="IPR056413">
    <property type="entry name" value="TPR_CcmH_CycH"/>
</dbReference>
<dbReference type="SMART" id="SM00028">
    <property type="entry name" value="TPR"/>
    <property type="match status" value="10"/>
</dbReference>
<dbReference type="GO" id="GO:0030943">
    <property type="term" value="F:mitochondrion targeting sequence binding"/>
    <property type="evidence" value="ECO:0007669"/>
    <property type="project" value="TreeGrafter"/>
</dbReference>
<keyword evidence="12" id="KW-0732">Signal</keyword>
<dbReference type="EMBL" id="ML014320">
    <property type="protein sequence ID" value="RKO99099.1"/>
    <property type="molecule type" value="Genomic_DNA"/>
</dbReference>
<proteinExistence type="inferred from homology"/>
<feature type="repeat" description="TPR" evidence="10">
    <location>
        <begin position="404"/>
        <end position="437"/>
    </location>
</feature>
<keyword evidence="4" id="KW-1000">Mitochondrion outer membrane</keyword>
<evidence type="ECO:0000256" key="9">
    <source>
        <dbReference type="ARBA" id="ARBA00038030"/>
    </source>
</evidence>
<evidence type="ECO:0000313" key="15">
    <source>
        <dbReference type="Proteomes" id="UP000274922"/>
    </source>
</evidence>
<evidence type="ECO:0000256" key="11">
    <source>
        <dbReference type="SAM" id="MobiDB-lite"/>
    </source>
</evidence>
<dbReference type="Pfam" id="PF13432">
    <property type="entry name" value="TPR_16"/>
    <property type="match status" value="1"/>
</dbReference>
<evidence type="ECO:0000256" key="2">
    <source>
        <dbReference type="ARBA" id="ARBA00022692"/>
    </source>
</evidence>
<evidence type="ECO:0000256" key="4">
    <source>
        <dbReference type="ARBA" id="ARBA00022787"/>
    </source>
</evidence>
<dbReference type="GO" id="GO:0008320">
    <property type="term" value="F:protein transmembrane transporter activity"/>
    <property type="evidence" value="ECO:0007669"/>
    <property type="project" value="TreeGrafter"/>
</dbReference>
<reference evidence="15" key="1">
    <citation type="journal article" date="2018" name="Nat. Microbiol.">
        <title>Leveraging single-cell genomics to expand the fungal tree of life.</title>
        <authorList>
            <person name="Ahrendt S.R."/>
            <person name="Quandt C.A."/>
            <person name="Ciobanu D."/>
            <person name="Clum A."/>
            <person name="Salamov A."/>
            <person name="Andreopoulos B."/>
            <person name="Cheng J.F."/>
            <person name="Woyke T."/>
            <person name="Pelin A."/>
            <person name="Henrissat B."/>
            <person name="Reynolds N.K."/>
            <person name="Benny G.L."/>
            <person name="Smith M.E."/>
            <person name="James T.Y."/>
            <person name="Grigoriev I.V."/>
        </authorList>
    </citation>
    <scope>NUCLEOTIDE SEQUENCE [LARGE SCALE GENOMIC DNA]</scope>
    <source>
        <strain evidence="15">ATCC 52028</strain>
    </source>
</reference>
<feature type="repeat" description="TPR" evidence="10">
    <location>
        <begin position="475"/>
        <end position="508"/>
    </location>
</feature>
<evidence type="ECO:0000256" key="8">
    <source>
        <dbReference type="ARBA" id="ARBA00023136"/>
    </source>
</evidence>
<feature type="compositionally biased region" description="Low complexity" evidence="11">
    <location>
        <begin position="23"/>
        <end position="40"/>
    </location>
</feature>
<dbReference type="GO" id="GO:0030150">
    <property type="term" value="P:protein import into mitochondrial matrix"/>
    <property type="evidence" value="ECO:0007669"/>
    <property type="project" value="TreeGrafter"/>
</dbReference>
<dbReference type="SUPFAM" id="SSF48452">
    <property type="entry name" value="TPR-like"/>
    <property type="match status" value="3"/>
</dbReference>
<dbReference type="Proteomes" id="UP000274922">
    <property type="component" value="Unassembled WGS sequence"/>
</dbReference>
<evidence type="ECO:0000313" key="14">
    <source>
        <dbReference type="EMBL" id="RKO99099.1"/>
    </source>
</evidence>
<keyword evidence="6" id="KW-1133">Transmembrane helix</keyword>
<dbReference type="GO" id="GO:0045039">
    <property type="term" value="P:protein insertion into mitochondrial inner membrane"/>
    <property type="evidence" value="ECO:0007669"/>
    <property type="project" value="TreeGrafter"/>
</dbReference>
<keyword evidence="8" id="KW-0472">Membrane</keyword>
<keyword evidence="5 10" id="KW-0802">TPR repeat</keyword>